<feature type="transmembrane region" description="Helical" evidence="4">
    <location>
        <begin position="302"/>
        <end position="325"/>
    </location>
</feature>
<dbReference type="EMBL" id="CP029550">
    <property type="protein sequence ID" value="AWN44648.1"/>
    <property type="molecule type" value="Genomic_DNA"/>
</dbReference>
<feature type="transmembrane region" description="Helical" evidence="4">
    <location>
        <begin position="45"/>
        <end position="67"/>
    </location>
</feature>
<gene>
    <name evidence="6" type="ORF">DK389_18745</name>
</gene>
<keyword evidence="7" id="KW-1185">Reference proteome</keyword>
<dbReference type="InterPro" id="IPR020846">
    <property type="entry name" value="MFS_dom"/>
</dbReference>
<dbReference type="RefSeq" id="WP_109896568.1">
    <property type="nucleotide sequence ID" value="NZ_CP029550.1"/>
</dbReference>
<accession>A0A2U8WGI8</accession>
<organism evidence="6 7">
    <name type="scientific">Methylobacterium durans</name>
    <dbReference type="NCBI Taxonomy" id="2202825"/>
    <lineage>
        <taxon>Bacteria</taxon>
        <taxon>Pseudomonadati</taxon>
        <taxon>Pseudomonadota</taxon>
        <taxon>Alphaproteobacteria</taxon>
        <taxon>Hyphomicrobiales</taxon>
        <taxon>Methylobacteriaceae</taxon>
        <taxon>Methylobacterium</taxon>
    </lineage>
</organism>
<feature type="domain" description="Major facilitator superfamily (MFS) profile" evidence="5">
    <location>
        <begin position="193"/>
        <end position="400"/>
    </location>
</feature>
<protein>
    <submittedName>
        <fullName evidence="6">Cyanate transporter</fullName>
    </submittedName>
</protein>
<dbReference type="InterPro" id="IPR052524">
    <property type="entry name" value="MFS_Cyanate_Porter"/>
</dbReference>
<feature type="transmembrane region" description="Helical" evidence="4">
    <location>
        <begin position="277"/>
        <end position="296"/>
    </location>
</feature>
<dbReference type="Gene3D" id="1.20.1250.20">
    <property type="entry name" value="MFS general substrate transporter like domains"/>
    <property type="match status" value="2"/>
</dbReference>
<feature type="transmembrane region" description="Helical" evidence="4">
    <location>
        <begin position="211"/>
        <end position="233"/>
    </location>
</feature>
<evidence type="ECO:0000259" key="5">
    <source>
        <dbReference type="PROSITE" id="PS50850"/>
    </source>
</evidence>
<evidence type="ECO:0000313" key="6">
    <source>
        <dbReference type="EMBL" id="AWN44648.1"/>
    </source>
</evidence>
<dbReference type="PANTHER" id="PTHR23523">
    <property type="match status" value="1"/>
</dbReference>
<evidence type="ECO:0000256" key="4">
    <source>
        <dbReference type="SAM" id="Phobius"/>
    </source>
</evidence>
<feature type="transmembrane region" description="Helical" evidence="4">
    <location>
        <begin position="245"/>
        <end position="265"/>
    </location>
</feature>
<dbReference type="InterPro" id="IPR036259">
    <property type="entry name" value="MFS_trans_sf"/>
</dbReference>
<evidence type="ECO:0000256" key="1">
    <source>
        <dbReference type="ARBA" id="ARBA00022692"/>
    </source>
</evidence>
<sequence length="400" mass="39805">MSAGESRPPILLLGAGLLLVAFNLRPALTTVGPLLSGIRAETGLGAAGAAFLTTLPVLFLGIASALGPTISRRLGPDRGVLLAILVVAAGLSLRALGGLVPLFLGACVSAAGIGLAGGLLPGLVKRDFPGHVGLVTGLYTMTLCLGAAAGSGLTVPLLDILPGGWAAALAAWAVPALIASLAWAPLALARPHRAAAGAAGSMIAGIARHRLAWQVTGFMGLQSSLAYIAFAWLPSVLQDRGLSPVDAGFVASLMSLGQAPSALLVPTLAARAREQRAYVVALVSLTVCAFLGLLIAPTGLVAPLAVGLGFGLGGTFGLGLTIIVLRARDPASAAALSALAQGVGYAIAALGPFGFGLAHETDGWNLSAALFCAFALGALLFGLHAGRARTISAESEPVAR</sequence>
<name>A0A2U8WGI8_9HYPH</name>
<dbReference type="SUPFAM" id="SSF103473">
    <property type="entry name" value="MFS general substrate transporter"/>
    <property type="match status" value="1"/>
</dbReference>
<feature type="transmembrane region" description="Helical" evidence="4">
    <location>
        <begin position="337"/>
        <end position="358"/>
    </location>
</feature>
<keyword evidence="1 4" id="KW-0812">Transmembrane</keyword>
<evidence type="ECO:0000256" key="3">
    <source>
        <dbReference type="ARBA" id="ARBA00023136"/>
    </source>
</evidence>
<dbReference type="PANTHER" id="PTHR23523:SF2">
    <property type="entry name" value="2-NITROIMIDAZOLE TRANSPORTER"/>
    <property type="match status" value="1"/>
</dbReference>
<dbReference type="PROSITE" id="PS50850">
    <property type="entry name" value="MFS"/>
    <property type="match status" value="1"/>
</dbReference>
<feature type="transmembrane region" description="Helical" evidence="4">
    <location>
        <begin position="79"/>
        <end position="96"/>
    </location>
</feature>
<dbReference type="OrthoDB" id="5317164at2"/>
<evidence type="ECO:0000256" key="2">
    <source>
        <dbReference type="ARBA" id="ARBA00022989"/>
    </source>
</evidence>
<reference evidence="7" key="1">
    <citation type="submission" date="2018-05" db="EMBL/GenBank/DDBJ databases">
        <title>Complete Genome Sequence of Methylobacterium sp. 17SD2-17.</title>
        <authorList>
            <person name="Srinivasan S."/>
        </authorList>
    </citation>
    <scope>NUCLEOTIDE SEQUENCE [LARGE SCALE GENOMIC DNA]</scope>
    <source>
        <strain evidence="7">17SD2-17</strain>
    </source>
</reference>
<feature type="transmembrane region" description="Helical" evidence="4">
    <location>
        <begin position="102"/>
        <end position="120"/>
    </location>
</feature>
<evidence type="ECO:0000313" key="7">
    <source>
        <dbReference type="Proteomes" id="UP000245926"/>
    </source>
</evidence>
<feature type="transmembrane region" description="Helical" evidence="4">
    <location>
        <begin position="165"/>
        <end position="190"/>
    </location>
</feature>
<dbReference type="Pfam" id="PF07690">
    <property type="entry name" value="MFS_1"/>
    <property type="match status" value="1"/>
</dbReference>
<proteinExistence type="predicted"/>
<dbReference type="KEGG" id="mets:DK389_18745"/>
<dbReference type="AlphaFoldDB" id="A0A2U8WGI8"/>
<keyword evidence="3 4" id="KW-0472">Membrane</keyword>
<keyword evidence="2 4" id="KW-1133">Transmembrane helix</keyword>
<dbReference type="GO" id="GO:0022857">
    <property type="term" value="F:transmembrane transporter activity"/>
    <property type="evidence" value="ECO:0007669"/>
    <property type="project" value="InterPro"/>
</dbReference>
<feature type="transmembrane region" description="Helical" evidence="4">
    <location>
        <begin position="364"/>
        <end position="383"/>
    </location>
</feature>
<dbReference type="Proteomes" id="UP000245926">
    <property type="component" value="Chromosome"/>
</dbReference>
<dbReference type="InterPro" id="IPR011701">
    <property type="entry name" value="MFS"/>
</dbReference>
<feature type="transmembrane region" description="Helical" evidence="4">
    <location>
        <begin position="132"/>
        <end position="153"/>
    </location>
</feature>